<keyword evidence="1 4" id="KW-0808">Transferase</keyword>
<evidence type="ECO:0000313" key="5">
    <source>
        <dbReference type="EMBL" id="QEW28685.1"/>
    </source>
</evidence>
<reference evidence="4 6" key="1">
    <citation type="submission" date="2015-04" db="EMBL/GenBank/DDBJ databases">
        <title>The draft genome sequence of Roseovarius indicus B108T.</title>
        <authorList>
            <person name="Li G."/>
            <person name="Lai Q."/>
            <person name="Shao Z."/>
            <person name="Yan P."/>
        </authorList>
    </citation>
    <scope>NUCLEOTIDE SEQUENCE [LARGE SCALE GENOMIC DNA]</scope>
    <source>
        <strain evidence="4 6">B108</strain>
    </source>
</reference>
<evidence type="ECO:0000313" key="7">
    <source>
        <dbReference type="Proteomes" id="UP000325785"/>
    </source>
</evidence>
<dbReference type="EMBL" id="CP031598">
    <property type="protein sequence ID" value="QEW28685.1"/>
    <property type="molecule type" value="Genomic_DNA"/>
</dbReference>
<organism evidence="4 6">
    <name type="scientific">Roseovarius indicus</name>
    <dbReference type="NCBI Taxonomy" id="540747"/>
    <lineage>
        <taxon>Bacteria</taxon>
        <taxon>Pseudomonadati</taxon>
        <taxon>Pseudomonadota</taxon>
        <taxon>Alphaproteobacteria</taxon>
        <taxon>Rhodobacterales</taxon>
        <taxon>Roseobacteraceae</taxon>
        <taxon>Roseovarius</taxon>
    </lineage>
</organism>
<dbReference type="Pfam" id="PF00583">
    <property type="entry name" value="Acetyltransf_1"/>
    <property type="match status" value="1"/>
</dbReference>
<dbReference type="STRING" id="540747.SAMN04488031_11660"/>
<dbReference type="InterPro" id="IPR016181">
    <property type="entry name" value="Acyl_CoA_acyltransferase"/>
</dbReference>
<protein>
    <submittedName>
        <fullName evidence="4 5">Acetyltransferase</fullName>
    </submittedName>
</protein>
<feature type="domain" description="N-acetyltransferase" evidence="3">
    <location>
        <begin position="6"/>
        <end position="154"/>
    </location>
</feature>
<evidence type="ECO:0000256" key="1">
    <source>
        <dbReference type="ARBA" id="ARBA00022679"/>
    </source>
</evidence>
<dbReference type="EMBL" id="LAXI01000023">
    <property type="protein sequence ID" value="KRS15350.1"/>
    <property type="molecule type" value="Genomic_DNA"/>
</dbReference>
<dbReference type="GO" id="GO:0016747">
    <property type="term" value="F:acyltransferase activity, transferring groups other than amino-acyl groups"/>
    <property type="evidence" value="ECO:0007669"/>
    <property type="project" value="InterPro"/>
</dbReference>
<dbReference type="PATRIC" id="fig|540747.5.peg.3186"/>
<evidence type="ECO:0000313" key="4">
    <source>
        <dbReference type="EMBL" id="KRS15350.1"/>
    </source>
</evidence>
<name>A0A0T5P2N4_9RHOB</name>
<dbReference type="Proteomes" id="UP000325785">
    <property type="component" value="Chromosome"/>
</dbReference>
<reference evidence="5 7" key="2">
    <citation type="submission" date="2018-08" db="EMBL/GenBank/DDBJ databases">
        <title>Genetic Globetrotter - A new plasmid hitch-hiking vast phylogenetic and geographic distances.</title>
        <authorList>
            <person name="Vollmers J."/>
            <person name="Petersen J."/>
        </authorList>
    </citation>
    <scope>NUCLEOTIDE SEQUENCE [LARGE SCALE GENOMIC DNA]</scope>
    <source>
        <strain evidence="5 7">DSM 26383</strain>
    </source>
</reference>
<dbReference type="Proteomes" id="UP000051401">
    <property type="component" value="Unassembled WGS sequence"/>
</dbReference>
<dbReference type="InterPro" id="IPR050832">
    <property type="entry name" value="Bact_Acetyltransf"/>
</dbReference>
<evidence type="ECO:0000313" key="6">
    <source>
        <dbReference type="Proteomes" id="UP000051401"/>
    </source>
</evidence>
<dbReference type="KEGG" id="rid:RIdsm_04524"/>
<dbReference type="AlphaFoldDB" id="A0A0T5P2N4"/>
<dbReference type="PANTHER" id="PTHR43877">
    <property type="entry name" value="AMINOALKYLPHOSPHONATE N-ACETYLTRANSFERASE-RELATED-RELATED"/>
    <property type="match status" value="1"/>
</dbReference>
<dbReference type="OrthoDB" id="281808at2"/>
<sequence>MGAEAVRLRPAVAADEAAVRGCAEAAYAQYVAAIGRKPAPMVADFAGQIGDGVVHVAEGADGTVLGFIVFFPRGEHLFLENVAVADAAAGQGIGRALIGFCEAEARRLGLASVQLYTNEKMAANLSIYPHLGYAEIGHRTEDGFNRVYFEKRVG</sequence>
<accession>A0A0T5P2N4</accession>
<dbReference type="PROSITE" id="PS51186">
    <property type="entry name" value="GNAT"/>
    <property type="match status" value="1"/>
</dbReference>
<dbReference type="CDD" id="cd04301">
    <property type="entry name" value="NAT_SF"/>
    <property type="match status" value="1"/>
</dbReference>
<keyword evidence="6" id="KW-1185">Reference proteome</keyword>
<evidence type="ECO:0000256" key="2">
    <source>
        <dbReference type="ARBA" id="ARBA00023315"/>
    </source>
</evidence>
<gene>
    <name evidence="5" type="ORF">RIdsm_04524</name>
    <name evidence="4" type="ORF">XM52_24170</name>
</gene>
<dbReference type="Gene3D" id="3.40.630.30">
    <property type="match status" value="1"/>
</dbReference>
<evidence type="ECO:0000259" key="3">
    <source>
        <dbReference type="PROSITE" id="PS51186"/>
    </source>
</evidence>
<keyword evidence="2" id="KW-0012">Acyltransferase</keyword>
<dbReference type="InterPro" id="IPR000182">
    <property type="entry name" value="GNAT_dom"/>
</dbReference>
<dbReference type="PANTHER" id="PTHR43877:SF2">
    <property type="entry name" value="AMINOALKYLPHOSPHONATE N-ACETYLTRANSFERASE-RELATED"/>
    <property type="match status" value="1"/>
</dbReference>
<dbReference type="SUPFAM" id="SSF55729">
    <property type="entry name" value="Acyl-CoA N-acyltransferases (Nat)"/>
    <property type="match status" value="1"/>
</dbReference>
<proteinExistence type="predicted"/>